<dbReference type="InterPro" id="IPR035965">
    <property type="entry name" value="PAS-like_dom_sf"/>
</dbReference>
<evidence type="ECO:0008006" key="3">
    <source>
        <dbReference type="Google" id="ProtNLM"/>
    </source>
</evidence>
<reference evidence="1" key="1">
    <citation type="submission" date="2022-09" db="EMBL/GenBank/DDBJ databases">
        <title>Actin cytoskeleton and complex cell architecture in an #Asgard archaeon.</title>
        <authorList>
            <person name="Ponce Toledo R.I."/>
            <person name="Schleper C."/>
            <person name="Rodrigues Oliveira T."/>
            <person name="Wollweber F."/>
            <person name="Xu J."/>
            <person name="Rittmann S."/>
            <person name="Klingl A."/>
            <person name="Pilhofer M."/>
        </authorList>
    </citation>
    <scope>NUCLEOTIDE SEQUENCE</scope>
    <source>
        <strain evidence="1">B-35</strain>
    </source>
</reference>
<dbReference type="CDD" id="cd00130">
    <property type="entry name" value="PAS"/>
    <property type="match status" value="1"/>
</dbReference>
<accession>A0ABY6HPQ8</accession>
<dbReference type="Proteomes" id="UP001208689">
    <property type="component" value="Chromosome"/>
</dbReference>
<gene>
    <name evidence="1" type="ORF">NEF87_000839</name>
</gene>
<dbReference type="Gene3D" id="3.30.450.20">
    <property type="entry name" value="PAS domain"/>
    <property type="match status" value="1"/>
</dbReference>
<evidence type="ECO:0000313" key="2">
    <source>
        <dbReference type="Proteomes" id="UP001208689"/>
    </source>
</evidence>
<keyword evidence="2" id="KW-1185">Reference proteome</keyword>
<organism evidence="1 2">
    <name type="scientific">Candidatus Lokiarchaeum ossiferum</name>
    <dbReference type="NCBI Taxonomy" id="2951803"/>
    <lineage>
        <taxon>Archaea</taxon>
        <taxon>Promethearchaeati</taxon>
        <taxon>Promethearchaeota</taxon>
        <taxon>Promethearchaeia</taxon>
        <taxon>Promethearchaeales</taxon>
        <taxon>Promethearchaeaceae</taxon>
        <taxon>Candidatus Lokiarchaeum</taxon>
    </lineage>
</organism>
<dbReference type="SUPFAM" id="SSF55785">
    <property type="entry name" value="PYP-like sensor domain (PAS domain)"/>
    <property type="match status" value="1"/>
</dbReference>
<protein>
    <recommendedName>
        <fullName evidence="3">Diguanylate cyclase</fullName>
    </recommendedName>
</protein>
<evidence type="ECO:0000313" key="1">
    <source>
        <dbReference type="EMBL" id="UYP44554.1"/>
    </source>
</evidence>
<dbReference type="EMBL" id="CP104013">
    <property type="protein sequence ID" value="UYP44554.1"/>
    <property type="molecule type" value="Genomic_DNA"/>
</dbReference>
<name>A0ABY6HPQ8_9ARCH</name>
<sequence length="119" mass="13628">MNTSPKKCIPWDNEVNFAITLSDQDGKILHMNKKSESTFLKGKEDDLIGKNVLDCHPPAAKAKLTDLLKSHETNAYTIEKNGQKKLIYQTPWYENGEFRGLVELSLVLPKNMPHYIRKN</sequence>
<proteinExistence type="predicted"/>
<dbReference type="InterPro" id="IPR000014">
    <property type="entry name" value="PAS"/>
</dbReference>